<evidence type="ECO:0000256" key="1">
    <source>
        <dbReference type="ARBA" id="ARBA00004903"/>
    </source>
</evidence>
<dbReference type="Gene3D" id="3.40.430.10">
    <property type="entry name" value="Dihydrofolate Reductase, subunit A"/>
    <property type="match status" value="1"/>
</dbReference>
<dbReference type="PANTHER" id="PTHR11548:SF2">
    <property type="entry name" value="THYMIDYLATE SYNTHASE"/>
    <property type="match status" value="1"/>
</dbReference>
<dbReference type="InterPro" id="IPR024072">
    <property type="entry name" value="DHFR-like_dom_sf"/>
</dbReference>
<dbReference type="FunFam" id="3.30.572.10:FF:000002">
    <property type="entry name" value="Possible thymidylate synthase"/>
    <property type="match status" value="1"/>
</dbReference>
<evidence type="ECO:0000256" key="10">
    <source>
        <dbReference type="ARBA" id="ARBA00022727"/>
    </source>
</evidence>
<reference evidence="20" key="1">
    <citation type="submission" date="2023-01" db="EMBL/GenBank/DDBJ databases">
        <title>Metagenome sequencing of chrysophaentin producing Chrysophaeum taylorii.</title>
        <authorList>
            <person name="Davison J."/>
            <person name="Bewley C."/>
        </authorList>
    </citation>
    <scope>NUCLEOTIDE SEQUENCE</scope>
    <source>
        <strain evidence="20">NIES-1699</strain>
    </source>
</reference>
<dbReference type="GO" id="GO:0004146">
    <property type="term" value="F:dihydrofolate reductase activity"/>
    <property type="evidence" value="ECO:0007669"/>
    <property type="project" value="UniProtKB-EC"/>
</dbReference>
<keyword evidence="11" id="KW-0521">NADP</keyword>
<dbReference type="Proteomes" id="UP001230188">
    <property type="component" value="Unassembled WGS sequence"/>
</dbReference>
<comment type="similarity">
    <text evidence="2">In the C-terminal section; belongs to the thymidylate synthase family.</text>
</comment>
<evidence type="ECO:0000256" key="18">
    <source>
        <dbReference type="PROSITE-ProRule" id="PRU10016"/>
    </source>
</evidence>
<dbReference type="InterPro" id="IPR012262">
    <property type="entry name" value="DHFR-TS"/>
</dbReference>
<evidence type="ECO:0000256" key="11">
    <source>
        <dbReference type="ARBA" id="ARBA00022857"/>
    </source>
</evidence>
<evidence type="ECO:0000256" key="13">
    <source>
        <dbReference type="ARBA" id="ARBA00023268"/>
    </source>
</evidence>
<keyword evidence="7" id="KW-0554">One-carbon metabolism</keyword>
<evidence type="ECO:0000256" key="7">
    <source>
        <dbReference type="ARBA" id="ARBA00022563"/>
    </source>
</evidence>
<dbReference type="PROSITE" id="PS51330">
    <property type="entry name" value="DHFR_2"/>
    <property type="match status" value="1"/>
</dbReference>
<comment type="catalytic activity">
    <reaction evidence="16">
        <text>(6S)-5,6,7,8-tetrahydrofolate + NADP(+) = 7,8-dihydrofolate + NADPH + H(+)</text>
        <dbReference type="Rhea" id="RHEA:15009"/>
        <dbReference type="ChEBI" id="CHEBI:15378"/>
        <dbReference type="ChEBI" id="CHEBI:57451"/>
        <dbReference type="ChEBI" id="CHEBI:57453"/>
        <dbReference type="ChEBI" id="CHEBI:57783"/>
        <dbReference type="ChEBI" id="CHEBI:58349"/>
        <dbReference type="EC" id="1.5.1.3"/>
    </reaction>
</comment>
<dbReference type="GO" id="GO:0006730">
    <property type="term" value="P:one-carbon metabolic process"/>
    <property type="evidence" value="ECO:0007669"/>
    <property type="project" value="UniProtKB-KW"/>
</dbReference>
<dbReference type="GO" id="GO:0004799">
    <property type="term" value="F:thymidylate synthase activity"/>
    <property type="evidence" value="ECO:0007669"/>
    <property type="project" value="UniProtKB-EC"/>
</dbReference>
<dbReference type="Gene3D" id="3.30.572.10">
    <property type="entry name" value="Thymidylate synthase/dCMP hydroxymethylase domain"/>
    <property type="match status" value="1"/>
</dbReference>
<name>A0AAD7UCB8_9STRA</name>
<dbReference type="InterPro" id="IPR017925">
    <property type="entry name" value="DHFR_CS"/>
</dbReference>
<dbReference type="SUPFAM" id="SSF53597">
    <property type="entry name" value="Dihydrofolate reductase-like"/>
    <property type="match status" value="1"/>
</dbReference>
<dbReference type="InterPro" id="IPR023451">
    <property type="entry name" value="Thymidate_synth/dCMP_Mease_dom"/>
</dbReference>
<organism evidence="20 21">
    <name type="scientific">Chrysophaeum taylorii</name>
    <dbReference type="NCBI Taxonomy" id="2483200"/>
    <lineage>
        <taxon>Eukaryota</taxon>
        <taxon>Sar</taxon>
        <taxon>Stramenopiles</taxon>
        <taxon>Ochrophyta</taxon>
        <taxon>Pelagophyceae</taxon>
        <taxon>Pelagomonadales</taxon>
        <taxon>Pelagomonadaceae</taxon>
        <taxon>Chrysophaeum</taxon>
    </lineage>
</organism>
<dbReference type="AlphaFoldDB" id="A0AAD7UCB8"/>
<dbReference type="Pfam" id="PF00303">
    <property type="entry name" value="Thymidylat_synt"/>
    <property type="match status" value="1"/>
</dbReference>
<dbReference type="GO" id="GO:0005739">
    <property type="term" value="C:mitochondrion"/>
    <property type="evidence" value="ECO:0007669"/>
    <property type="project" value="TreeGrafter"/>
</dbReference>
<dbReference type="InterPro" id="IPR000398">
    <property type="entry name" value="Thymidylate_synthase"/>
</dbReference>
<keyword evidence="21" id="KW-1185">Reference proteome</keyword>
<dbReference type="InterPro" id="IPR045097">
    <property type="entry name" value="Thymidate_synth/dCMP_Mease"/>
</dbReference>
<keyword evidence="10" id="KW-0545">Nucleotide biosynthesis</keyword>
<dbReference type="HAMAP" id="MF_00008">
    <property type="entry name" value="Thymidy_synth_bact"/>
    <property type="match status" value="1"/>
</dbReference>
<dbReference type="PANTHER" id="PTHR11548">
    <property type="entry name" value="THYMIDYLATE SYNTHASE 1"/>
    <property type="match status" value="1"/>
</dbReference>
<keyword evidence="12" id="KW-0560">Oxidoreductase</keyword>
<dbReference type="GO" id="GO:0032259">
    <property type="term" value="P:methylation"/>
    <property type="evidence" value="ECO:0007669"/>
    <property type="project" value="UniProtKB-KW"/>
</dbReference>
<evidence type="ECO:0000256" key="2">
    <source>
        <dbReference type="ARBA" id="ARBA00006900"/>
    </source>
</evidence>
<dbReference type="CDD" id="cd00351">
    <property type="entry name" value="TS_Pyrimidine_HMase"/>
    <property type="match status" value="1"/>
</dbReference>
<comment type="catalytic activity">
    <reaction evidence="15">
        <text>dUMP + (6R)-5,10-methylene-5,6,7,8-tetrahydrofolate = 7,8-dihydrofolate + dTMP</text>
        <dbReference type="Rhea" id="RHEA:12104"/>
        <dbReference type="ChEBI" id="CHEBI:15636"/>
        <dbReference type="ChEBI" id="CHEBI:57451"/>
        <dbReference type="ChEBI" id="CHEBI:63528"/>
        <dbReference type="ChEBI" id="CHEBI:246422"/>
        <dbReference type="EC" id="2.1.1.45"/>
    </reaction>
</comment>
<evidence type="ECO:0000256" key="15">
    <source>
        <dbReference type="ARBA" id="ARBA00047344"/>
    </source>
</evidence>
<dbReference type="GO" id="GO:0006231">
    <property type="term" value="P:dTMP biosynthetic process"/>
    <property type="evidence" value="ECO:0007669"/>
    <property type="project" value="InterPro"/>
</dbReference>
<dbReference type="PRINTS" id="PR00108">
    <property type="entry name" value="THYMDSNTHASE"/>
</dbReference>
<dbReference type="NCBIfam" id="NF002497">
    <property type="entry name" value="PRK01827.1-3"/>
    <property type="match status" value="1"/>
</dbReference>
<evidence type="ECO:0000256" key="5">
    <source>
        <dbReference type="ARBA" id="ARBA00012856"/>
    </source>
</evidence>
<dbReference type="EC" id="1.5.1.3" evidence="5"/>
<evidence type="ECO:0000256" key="16">
    <source>
        <dbReference type="ARBA" id="ARBA00048873"/>
    </source>
</evidence>
<dbReference type="EC" id="2.1.1.45" evidence="4"/>
<evidence type="ECO:0000313" key="20">
    <source>
        <dbReference type="EMBL" id="KAJ8602165.1"/>
    </source>
</evidence>
<dbReference type="GO" id="GO:0005829">
    <property type="term" value="C:cytosol"/>
    <property type="evidence" value="ECO:0007669"/>
    <property type="project" value="TreeGrafter"/>
</dbReference>
<proteinExistence type="inferred from homology"/>
<dbReference type="EMBL" id="JAQMWT010000389">
    <property type="protein sequence ID" value="KAJ8602165.1"/>
    <property type="molecule type" value="Genomic_DNA"/>
</dbReference>
<dbReference type="InterPro" id="IPR020940">
    <property type="entry name" value="Thymidylate_synthase_AS"/>
</dbReference>
<evidence type="ECO:0000256" key="8">
    <source>
        <dbReference type="ARBA" id="ARBA00022603"/>
    </source>
</evidence>
<dbReference type="SUPFAM" id="SSF55831">
    <property type="entry name" value="Thymidylate synthase/dCMP hydroxymethylase"/>
    <property type="match status" value="1"/>
</dbReference>
<protein>
    <recommendedName>
        <fullName evidence="6">Bifunctional dihydrofolate reductase-thymidylate synthase</fullName>
        <ecNumber evidence="5">1.5.1.3</ecNumber>
        <ecNumber evidence="4">2.1.1.45</ecNumber>
    </recommendedName>
</protein>
<feature type="active site" evidence="17 18">
    <location>
        <position position="321"/>
    </location>
</feature>
<evidence type="ECO:0000256" key="14">
    <source>
        <dbReference type="ARBA" id="ARBA00025154"/>
    </source>
</evidence>
<keyword evidence="8" id="KW-0489">Methyltransferase</keyword>
<comment type="pathway">
    <text evidence="1">Cofactor biosynthesis; tetrahydrofolate biosynthesis; 5,6,7,8-tetrahydrofolate from 7,8-dihydrofolate: step 1/1.</text>
</comment>
<comment type="similarity">
    <text evidence="3">In the N-terminal section; belongs to the dihydrofolate reductase family.</text>
</comment>
<dbReference type="GO" id="GO:0046654">
    <property type="term" value="P:tetrahydrofolate biosynthetic process"/>
    <property type="evidence" value="ECO:0007669"/>
    <property type="project" value="InterPro"/>
</dbReference>
<evidence type="ECO:0000256" key="3">
    <source>
        <dbReference type="ARBA" id="ARBA00010176"/>
    </source>
</evidence>
<dbReference type="PROSITE" id="PS00091">
    <property type="entry name" value="THYMIDYLATE_SYNTHASE"/>
    <property type="match status" value="1"/>
</dbReference>
<evidence type="ECO:0000256" key="9">
    <source>
        <dbReference type="ARBA" id="ARBA00022679"/>
    </source>
</evidence>
<dbReference type="CDD" id="cd00209">
    <property type="entry name" value="DHFR"/>
    <property type="match status" value="1"/>
</dbReference>
<sequence>MAIGKNGKLPWRLPSDLARFKQKTVGGACIMGRRTWESLPKKPLAERTNIVVSRTLRCLEGAEVCASLEAALLAAGERADEVFVIGGAELYAEALAHPQCGRVLVTAVEGRFEDCDTFFPSLRASDFRLASRCPWREENGIKFRYEIYERIFEHQEYQYLGLVRRIIEEGTRRADRTGVGTVSLFGESMRFSLRDKSFPLLTTKRVFWRGVAEELLWFLRGSTDAQELAEKNVHIWDDNGSEQFLRDRGLDYRRGDLGPVYGFQWRHFGASYEGCDKNYENQGIDQLKAVIDAINNDPTSRRILMTAWNPADLDKMALPPCHVFCQFYVAEGKLSCQLYQRSADMGLGVPFNIASYALLVRLVAHVTRLKPGDLVHVVGDAHVYLNHIEPLKTQLARTPRDFPTLEINPDITDISDFSFQDFTLSGYNPRAKISMDMAV</sequence>
<dbReference type="InterPro" id="IPR001796">
    <property type="entry name" value="DHFR_dom"/>
</dbReference>
<feature type="domain" description="DHFR" evidence="19">
    <location>
        <begin position="1"/>
        <end position="150"/>
    </location>
</feature>
<evidence type="ECO:0000259" key="19">
    <source>
        <dbReference type="PROSITE" id="PS51330"/>
    </source>
</evidence>
<gene>
    <name evidence="20" type="ORF">CTAYLR_003529</name>
</gene>
<keyword evidence="13" id="KW-0511">Multifunctional enzyme</keyword>
<dbReference type="PIRSF" id="PIRSF000389">
    <property type="entry name" value="DHFR-TS"/>
    <property type="match status" value="1"/>
</dbReference>
<evidence type="ECO:0000256" key="4">
    <source>
        <dbReference type="ARBA" id="ARBA00011947"/>
    </source>
</evidence>
<keyword evidence="9" id="KW-0808">Transferase</keyword>
<dbReference type="NCBIfam" id="TIGR03284">
    <property type="entry name" value="thym_sym"/>
    <property type="match status" value="1"/>
</dbReference>
<comment type="function">
    <text evidence="14">Bifunctional enzyme. Involved in de novo dTMP biosynthesis. Key enzyme in folate metabolism. Catalyzes an essential reaction for de novo glycine and purine synthesis, DNA precursor synthesis, and for the conversion of dUMP to dTMP.</text>
</comment>
<evidence type="ECO:0000256" key="12">
    <source>
        <dbReference type="ARBA" id="ARBA00023002"/>
    </source>
</evidence>
<dbReference type="Pfam" id="PF00186">
    <property type="entry name" value="DHFR_1"/>
    <property type="match status" value="1"/>
</dbReference>
<dbReference type="InterPro" id="IPR036926">
    <property type="entry name" value="Thymidate_synth/dCMP_Mease_sf"/>
</dbReference>
<comment type="caution">
    <text evidence="20">The sequence shown here is derived from an EMBL/GenBank/DDBJ whole genome shotgun (WGS) entry which is preliminary data.</text>
</comment>
<dbReference type="PROSITE" id="PS00075">
    <property type="entry name" value="DHFR_1"/>
    <property type="match status" value="1"/>
</dbReference>
<evidence type="ECO:0000256" key="6">
    <source>
        <dbReference type="ARBA" id="ARBA00019798"/>
    </source>
</evidence>
<evidence type="ECO:0000313" key="21">
    <source>
        <dbReference type="Proteomes" id="UP001230188"/>
    </source>
</evidence>
<accession>A0AAD7UCB8</accession>
<evidence type="ECO:0000256" key="17">
    <source>
        <dbReference type="PIRSR" id="PIRSR000389-1"/>
    </source>
</evidence>